<dbReference type="Proteomes" id="UP001165283">
    <property type="component" value="Unassembled WGS sequence"/>
</dbReference>
<name>A0ABT0ZVD2_9PSEU</name>
<organism evidence="2 3">
    <name type="scientific">Pseudonocardia humida</name>
    <dbReference type="NCBI Taxonomy" id="2800819"/>
    <lineage>
        <taxon>Bacteria</taxon>
        <taxon>Bacillati</taxon>
        <taxon>Actinomycetota</taxon>
        <taxon>Actinomycetes</taxon>
        <taxon>Pseudonocardiales</taxon>
        <taxon>Pseudonocardiaceae</taxon>
        <taxon>Pseudonocardia</taxon>
    </lineage>
</organism>
<evidence type="ECO:0000256" key="1">
    <source>
        <dbReference type="SAM" id="MobiDB-lite"/>
    </source>
</evidence>
<dbReference type="EMBL" id="JAGSOV010000012">
    <property type="protein sequence ID" value="MCO1654697.1"/>
    <property type="molecule type" value="Genomic_DNA"/>
</dbReference>
<dbReference type="RefSeq" id="WP_252436320.1">
    <property type="nucleotide sequence ID" value="NZ_JAGSOV010000012.1"/>
</dbReference>
<proteinExistence type="predicted"/>
<comment type="caution">
    <text evidence="2">The sequence shown here is derived from an EMBL/GenBank/DDBJ whole genome shotgun (WGS) entry which is preliminary data.</text>
</comment>
<sequence length="71" mass="7809">MDFINKAKDFIDKHDEQVDQALDKAGDFAKTRFAGHDQQIDQAVDKAQEFTGQGDTTRPAAPRTTPPPPPA</sequence>
<evidence type="ECO:0000313" key="3">
    <source>
        <dbReference type="Proteomes" id="UP001165283"/>
    </source>
</evidence>
<gene>
    <name evidence="2" type="ORF">KDL28_06470</name>
</gene>
<protein>
    <submittedName>
        <fullName evidence="2">Antitoxin</fullName>
    </submittedName>
</protein>
<dbReference type="Pfam" id="PF14013">
    <property type="entry name" value="MT0933_antitox"/>
    <property type="match status" value="1"/>
</dbReference>
<dbReference type="InterPro" id="IPR028037">
    <property type="entry name" value="Antitoxin_Rv0909/MT0933"/>
</dbReference>
<evidence type="ECO:0000313" key="2">
    <source>
        <dbReference type="EMBL" id="MCO1654697.1"/>
    </source>
</evidence>
<accession>A0ABT0ZVD2</accession>
<reference evidence="2" key="1">
    <citation type="submission" date="2021-04" db="EMBL/GenBank/DDBJ databases">
        <title>Pseudonocardia sp. nov., isolated from sandy soil of mangrove forest.</title>
        <authorList>
            <person name="Zan Z."/>
            <person name="Huang R."/>
            <person name="Liu W."/>
        </authorList>
    </citation>
    <scope>NUCLEOTIDE SEQUENCE</scope>
    <source>
        <strain evidence="2">S2-4</strain>
    </source>
</reference>
<feature type="region of interest" description="Disordered" evidence="1">
    <location>
        <begin position="46"/>
        <end position="71"/>
    </location>
</feature>
<keyword evidence="3" id="KW-1185">Reference proteome</keyword>